<feature type="region of interest" description="Disordered" evidence="1">
    <location>
        <begin position="69"/>
        <end position="113"/>
    </location>
</feature>
<name>A0A562ZN98_9BURK</name>
<evidence type="ECO:0000256" key="2">
    <source>
        <dbReference type="SAM" id="SignalP"/>
    </source>
</evidence>
<comment type="caution">
    <text evidence="3">The sequence shown here is derived from an EMBL/GenBank/DDBJ whole genome shotgun (WGS) entry which is preliminary data.</text>
</comment>
<dbReference type="RefSeq" id="WP_186510933.1">
    <property type="nucleotide sequence ID" value="NZ_VOBQ01000013.1"/>
</dbReference>
<feature type="signal peptide" evidence="2">
    <location>
        <begin position="1"/>
        <end position="19"/>
    </location>
</feature>
<evidence type="ECO:0000313" key="3">
    <source>
        <dbReference type="EMBL" id="TWO70059.1"/>
    </source>
</evidence>
<gene>
    <name evidence="3" type="ORF">FN976_17130</name>
</gene>
<feature type="chain" id="PRO_5021819063" description="Cobalt transporter" evidence="2">
    <location>
        <begin position="20"/>
        <end position="113"/>
    </location>
</feature>
<proteinExistence type="predicted"/>
<dbReference type="AlphaFoldDB" id="A0A562ZN98"/>
<protein>
    <recommendedName>
        <fullName evidence="5">Cobalt transporter</fullName>
    </recommendedName>
</protein>
<reference evidence="3 4" key="1">
    <citation type="submission" date="2019-07" db="EMBL/GenBank/DDBJ databases">
        <title>Caenimonas sedimenti sp. nov., isolated from activated sludge.</title>
        <authorList>
            <person name="Xu J."/>
        </authorList>
    </citation>
    <scope>NUCLEOTIDE SEQUENCE [LARGE SCALE GENOMIC DNA]</scope>
    <source>
        <strain evidence="3 4">HX-9-20</strain>
    </source>
</reference>
<feature type="compositionally biased region" description="Low complexity" evidence="1">
    <location>
        <begin position="69"/>
        <end position="86"/>
    </location>
</feature>
<organism evidence="3 4">
    <name type="scientific">Caenimonas sedimenti</name>
    <dbReference type="NCBI Taxonomy" id="2596921"/>
    <lineage>
        <taxon>Bacteria</taxon>
        <taxon>Pseudomonadati</taxon>
        <taxon>Pseudomonadota</taxon>
        <taxon>Betaproteobacteria</taxon>
        <taxon>Burkholderiales</taxon>
        <taxon>Comamonadaceae</taxon>
        <taxon>Caenimonas</taxon>
    </lineage>
</organism>
<dbReference type="Proteomes" id="UP000318199">
    <property type="component" value="Unassembled WGS sequence"/>
</dbReference>
<sequence length="113" mass="11662">MRKLMFLLAFLAAFGQALAGASFAGTPLGELGHVLAHAQDDGHHHHDDGGMHVDEAGDGAFHVHLDGANSAAPPAAPSARAALALPQGPPDWEARERPSPTIDGLLRPPKLAS</sequence>
<accession>A0A562ZN98</accession>
<evidence type="ECO:0000256" key="1">
    <source>
        <dbReference type="SAM" id="MobiDB-lite"/>
    </source>
</evidence>
<keyword evidence="4" id="KW-1185">Reference proteome</keyword>
<keyword evidence="2" id="KW-0732">Signal</keyword>
<evidence type="ECO:0008006" key="5">
    <source>
        <dbReference type="Google" id="ProtNLM"/>
    </source>
</evidence>
<evidence type="ECO:0000313" key="4">
    <source>
        <dbReference type="Proteomes" id="UP000318199"/>
    </source>
</evidence>
<dbReference type="EMBL" id="VOBQ01000013">
    <property type="protein sequence ID" value="TWO70059.1"/>
    <property type="molecule type" value="Genomic_DNA"/>
</dbReference>